<dbReference type="PANTHER" id="PTHR31338:SF21">
    <property type="entry name" value="BET V I_MAJOR LATEX PROTEIN DOMAIN-CONTAINING PROTEIN"/>
    <property type="match status" value="1"/>
</dbReference>
<dbReference type="SMART" id="SM01037">
    <property type="entry name" value="Bet_v_1"/>
    <property type="match status" value="1"/>
</dbReference>
<dbReference type="AlphaFoldDB" id="A0A6N2KTW1"/>
<dbReference type="PANTHER" id="PTHR31338">
    <property type="entry name" value="POLYKETIDE CYCLASE/DEHYDRASE AND LIPID TRANSPORT SUPERFAMILY PROTEIN"/>
    <property type="match status" value="1"/>
</dbReference>
<dbReference type="CDD" id="cd07816">
    <property type="entry name" value="Bet_v1-like"/>
    <property type="match status" value="1"/>
</dbReference>
<dbReference type="SUPFAM" id="SSF55961">
    <property type="entry name" value="Bet v1-like"/>
    <property type="match status" value="2"/>
</dbReference>
<evidence type="ECO:0000256" key="1">
    <source>
        <dbReference type="ARBA" id="ARBA00038242"/>
    </source>
</evidence>
<organism evidence="3">
    <name type="scientific">Salix viminalis</name>
    <name type="common">Common osier</name>
    <name type="synonym">Basket willow</name>
    <dbReference type="NCBI Taxonomy" id="40686"/>
    <lineage>
        <taxon>Eukaryota</taxon>
        <taxon>Viridiplantae</taxon>
        <taxon>Streptophyta</taxon>
        <taxon>Embryophyta</taxon>
        <taxon>Tracheophyta</taxon>
        <taxon>Spermatophyta</taxon>
        <taxon>Magnoliopsida</taxon>
        <taxon>eudicotyledons</taxon>
        <taxon>Gunneridae</taxon>
        <taxon>Pentapetalae</taxon>
        <taxon>rosids</taxon>
        <taxon>fabids</taxon>
        <taxon>Malpighiales</taxon>
        <taxon>Salicaceae</taxon>
        <taxon>Saliceae</taxon>
        <taxon>Salix</taxon>
    </lineage>
</organism>
<evidence type="ECO:0000259" key="2">
    <source>
        <dbReference type="SMART" id="SM01037"/>
    </source>
</evidence>
<dbReference type="InterPro" id="IPR023393">
    <property type="entry name" value="START-like_dom_sf"/>
</dbReference>
<dbReference type="InterPro" id="IPR000916">
    <property type="entry name" value="Bet_v_I/MLP"/>
</dbReference>
<reference evidence="3" key="1">
    <citation type="submission" date="2019-03" db="EMBL/GenBank/DDBJ databases">
        <authorList>
            <person name="Mank J."/>
            <person name="Almeida P."/>
        </authorList>
    </citation>
    <scope>NUCLEOTIDE SEQUENCE</scope>
    <source>
        <strain evidence="3">78183</strain>
    </source>
</reference>
<accession>A0A6N2KTW1</accession>
<comment type="similarity">
    <text evidence="1">Belongs to the MLP family.</text>
</comment>
<sequence length="216" mass="24895">MSLKGNLETVMELKSSPEKFFNIWKTQAYHIPNHTPDIIHAVDMHEGDWETEGSIKIWRYSVETKTMSLKGNLETVMELKSSPEKFFTVWKTQAHHIPNHTPDNIHAVDMHEGDWETEGSIKIWRYSVDGKQEVFKEKVVVDEEKNTVGLIGLEGDVMTKYKLFNPTYHLTPKGGGSLARLIIEYEKLDENIPVPDKYMDFMISITRDIDESLAKA</sequence>
<dbReference type="Pfam" id="PF00407">
    <property type="entry name" value="Bet_v_1"/>
    <property type="match status" value="1"/>
</dbReference>
<feature type="domain" description="Bet v I/Major latex protein" evidence="2">
    <location>
        <begin position="68"/>
        <end position="216"/>
    </location>
</feature>
<protein>
    <recommendedName>
        <fullName evidence="2">Bet v I/Major latex protein domain-containing protein</fullName>
    </recommendedName>
</protein>
<dbReference type="GO" id="GO:0006952">
    <property type="term" value="P:defense response"/>
    <property type="evidence" value="ECO:0007669"/>
    <property type="project" value="InterPro"/>
</dbReference>
<dbReference type="InterPro" id="IPR052006">
    <property type="entry name" value="MLP-like"/>
</dbReference>
<evidence type="ECO:0000313" key="3">
    <source>
        <dbReference type="EMBL" id="VFU31201.1"/>
    </source>
</evidence>
<dbReference type="Gene3D" id="3.30.530.20">
    <property type="match status" value="2"/>
</dbReference>
<proteinExistence type="inferred from homology"/>
<gene>
    <name evidence="3" type="ORF">SVIM_LOCUS127611</name>
</gene>
<dbReference type="EMBL" id="CAADRP010000669">
    <property type="protein sequence ID" value="VFU31201.1"/>
    <property type="molecule type" value="Genomic_DNA"/>
</dbReference>
<name>A0A6N2KTW1_SALVM</name>